<protein>
    <submittedName>
        <fullName evidence="2">Nitric oxide reductase activation protein</fullName>
    </submittedName>
</protein>
<dbReference type="Gene3D" id="3.40.50.410">
    <property type="entry name" value="von Willebrand factor, type A domain"/>
    <property type="match status" value="1"/>
</dbReference>
<name>A0A809R202_9PROT</name>
<dbReference type="InterPro" id="IPR051928">
    <property type="entry name" value="NorD/CobT"/>
</dbReference>
<dbReference type="PANTHER" id="PTHR41248:SF1">
    <property type="entry name" value="NORD PROTEIN"/>
    <property type="match status" value="1"/>
</dbReference>
<organism evidence="2 3">
    <name type="scientific">Candidatus Desulfobacillus denitrificans</name>
    <dbReference type="NCBI Taxonomy" id="2608985"/>
    <lineage>
        <taxon>Bacteria</taxon>
        <taxon>Pseudomonadati</taxon>
        <taxon>Pseudomonadota</taxon>
        <taxon>Betaproteobacteria</taxon>
        <taxon>Candidatus Desulfobacillus</taxon>
    </lineage>
</organism>
<evidence type="ECO:0000313" key="2">
    <source>
        <dbReference type="EMBL" id="BBO21619.1"/>
    </source>
</evidence>
<reference evidence="2" key="1">
    <citation type="journal article" name="DNA Res.">
        <title>The physiological potential of anammox bacteria as revealed by their core genome structure.</title>
        <authorList>
            <person name="Okubo T."/>
            <person name="Toyoda A."/>
            <person name="Fukuhara K."/>
            <person name="Uchiyama I."/>
            <person name="Harigaya Y."/>
            <person name="Kuroiwa M."/>
            <person name="Suzuki T."/>
            <person name="Murakami Y."/>
            <person name="Suwa Y."/>
            <person name="Takami H."/>
        </authorList>
    </citation>
    <scope>NUCLEOTIDE SEQUENCE</scope>
    <source>
        <strain evidence="2">317325-3</strain>
    </source>
</reference>
<feature type="domain" description="VWFA" evidence="1">
    <location>
        <begin position="507"/>
        <end position="689"/>
    </location>
</feature>
<dbReference type="SUPFAM" id="SSF53300">
    <property type="entry name" value="vWA-like"/>
    <property type="match status" value="1"/>
</dbReference>
<sequence>MNRKLFSDELEQRLDELLFASHSHRSAKNIADGLEKLSREEQERALHWTGVAAQSYAEVGYLVAALAPKALARLDPAGFEAWVLAGLDAYDRHGGQAAMAQLRAIEAFAAARERAPAAARLADQEARLARFLQGLSGRPLGLAEGSVAHTDTETVFLPAQLAEYATAEDNRRLYKATAALLWAQTRYGTFGCAEVDVEARLARWPDRARALRWFAALEAVRLEAALAAELPGLAAEMARLRGPWPEALREAERRLGRADAAVSQTLTFLDECMAGAAEPPPLPHAGAIDLAAALGARATRLARETEVVRKALSALKGFGGRKGAGAASPAVNLDGGKFQISLDGEAVALPPDAQAAARSLVQDLGALPPECLTPAGPGAWQPLPPEWNEHAEEDALTGHREPQHRYDEWDWRRRAYRRGWCHLFEVALPPGDPDYVAKVSLRNTAAIRRIRRRFEMLRGEDRLLGRQPEGEELDLDALVEAAGDRAAGAEPEARLYSRRIRSERSLAAMFMVDMSGSTKGWVNDAEREALVMLCEALEALGDAYAIYGFSGWTRTRCDIYPVKRFDETYDAAVRGRIAAIAAKDYTRMGVAIRHLTRLLAAQPARHKLLVTLSDGRPDDFGDEYRGHYGIEDTRRALQEAHGRGVRSYCVTIDRHGADYLPRLYGPAHYTVIDDAGKLPLKVADIYRRLTS</sequence>
<dbReference type="PROSITE" id="PS50234">
    <property type="entry name" value="VWFA"/>
    <property type="match status" value="1"/>
</dbReference>
<accession>A0A809R202</accession>
<dbReference type="KEGG" id="ddz:DSYM_23180"/>
<evidence type="ECO:0000313" key="3">
    <source>
        <dbReference type="Proteomes" id="UP000662914"/>
    </source>
</evidence>
<dbReference type="SMART" id="SM00327">
    <property type="entry name" value="VWA"/>
    <property type="match status" value="1"/>
</dbReference>
<proteinExistence type="predicted"/>
<dbReference type="PANTHER" id="PTHR41248">
    <property type="entry name" value="NORD PROTEIN"/>
    <property type="match status" value="1"/>
</dbReference>
<dbReference type="InterPro" id="IPR002035">
    <property type="entry name" value="VWF_A"/>
</dbReference>
<evidence type="ECO:0000259" key="1">
    <source>
        <dbReference type="PROSITE" id="PS50234"/>
    </source>
</evidence>
<dbReference type="InterPro" id="IPR036465">
    <property type="entry name" value="vWFA_dom_sf"/>
</dbReference>
<dbReference type="CDD" id="cd01454">
    <property type="entry name" value="vWA_norD_type"/>
    <property type="match status" value="1"/>
</dbReference>
<gene>
    <name evidence="2" type="ORF">DSYM_23180</name>
</gene>
<dbReference type="EMBL" id="AP021857">
    <property type="protein sequence ID" value="BBO21619.1"/>
    <property type="molecule type" value="Genomic_DNA"/>
</dbReference>
<dbReference type="AlphaFoldDB" id="A0A809R202"/>
<dbReference type="Proteomes" id="UP000662914">
    <property type="component" value="Chromosome"/>
</dbReference>